<evidence type="ECO:0000259" key="5">
    <source>
        <dbReference type="Pfam" id="PF04542"/>
    </source>
</evidence>
<dbReference type="InterPro" id="IPR014284">
    <property type="entry name" value="RNA_pol_sigma-70_dom"/>
</dbReference>
<keyword evidence="3" id="KW-0731">Sigma factor</keyword>
<dbReference type="Gene3D" id="1.10.1740.10">
    <property type="match status" value="1"/>
</dbReference>
<accession>U2P340</accession>
<dbReference type="InterPro" id="IPR013324">
    <property type="entry name" value="RNA_pol_sigma_r3/r4-like"/>
</dbReference>
<dbReference type="NCBIfam" id="TIGR02937">
    <property type="entry name" value="sigma70-ECF"/>
    <property type="match status" value="1"/>
</dbReference>
<dbReference type="SUPFAM" id="SSF88946">
    <property type="entry name" value="Sigma2 domain of RNA polymerase sigma factors"/>
    <property type="match status" value="1"/>
</dbReference>
<keyword evidence="8" id="KW-1185">Reference proteome</keyword>
<gene>
    <name evidence="7" type="ORF">HMPREF9135_1092</name>
</gene>
<name>U2P340_9BACT</name>
<reference evidence="7 8" key="1">
    <citation type="submission" date="2013-08" db="EMBL/GenBank/DDBJ databases">
        <authorList>
            <person name="Durkin A.S."/>
            <person name="Haft D.R."/>
            <person name="McCorrison J."/>
            <person name="Torralba M."/>
            <person name="Gillis M."/>
            <person name="Haft D.H."/>
            <person name="Methe B."/>
            <person name="Sutton G."/>
            <person name="Nelson K.E."/>
        </authorList>
    </citation>
    <scope>NUCLEOTIDE SEQUENCE [LARGE SCALE GENOMIC DNA]</scope>
    <source>
        <strain evidence="7 8">F0067</strain>
    </source>
</reference>
<dbReference type="GO" id="GO:0006352">
    <property type="term" value="P:DNA-templated transcription initiation"/>
    <property type="evidence" value="ECO:0007669"/>
    <property type="project" value="InterPro"/>
</dbReference>
<dbReference type="Pfam" id="PF04542">
    <property type="entry name" value="Sigma70_r2"/>
    <property type="match status" value="1"/>
</dbReference>
<dbReference type="Pfam" id="PF08281">
    <property type="entry name" value="Sigma70_r4_2"/>
    <property type="match status" value="1"/>
</dbReference>
<dbReference type="InterPro" id="IPR039425">
    <property type="entry name" value="RNA_pol_sigma-70-like"/>
</dbReference>
<proteinExistence type="inferred from homology"/>
<keyword evidence="2" id="KW-0805">Transcription regulation</keyword>
<dbReference type="SUPFAM" id="SSF88659">
    <property type="entry name" value="Sigma3 and sigma4 domains of RNA polymerase sigma factors"/>
    <property type="match status" value="1"/>
</dbReference>
<evidence type="ECO:0000256" key="1">
    <source>
        <dbReference type="ARBA" id="ARBA00010641"/>
    </source>
</evidence>
<organism evidence="7 8">
    <name type="scientific">Segatella baroniae F0067</name>
    <dbReference type="NCBI Taxonomy" id="1115809"/>
    <lineage>
        <taxon>Bacteria</taxon>
        <taxon>Pseudomonadati</taxon>
        <taxon>Bacteroidota</taxon>
        <taxon>Bacteroidia</taxon>
        <taxon>Bacteroidales</taxon>
        <taxon>Prevotellaceae</taxon>
        <taxon>Segatella</taxon>
    </lineage>
</organism>
<keyword evidence="4" id="KW-0804">Transcription</keyword>
<dbReference type="InterPro" id="IPR013249">
    <property type="entry name" value="RNA_pol_sigma70_r4_t2"/>
</dbReference>
<dbReference type="GO" id="GO:0016987">
    <property type="term" value="F:sigma factor activity"/>
    <property type="evidence" value="ECO:0007669"/>
    <property type="project" value="UniProtKB-KW"/>
</dbReference>
<evidence type="ECO:0000256" key="2">
    <source>
        <dbReference type="ARBA" id="ARBA00023015"/>
    </source>
</evidence>
<dbReference type="PANTHER" id="PTHR43133">
    <property type="entry name" value="RNA POLYMERASE ECF-TYPE SIGMA FACTO"/>
    <property type="match status" value="1"/>
</dbReference>
<dbReference type="PANTHER" id="PTHR43133:SF46">
    <property type="entry name" value="RNA POLYMERASE SIGMA-70 FACTOR ECF SUBFAMILY"/>
    <property type="match status" value="1"/>
</dbReference>
<dbReference type="Gene3D" id="1.10.10.10">
    <property type="entry name" value="Winged helix-like DNA-binding domain superfamily/Winged helix DNA-binding domain"/>
    <property type="match status" value="1"/>
</dbReference>
<evidence type="ECO:0000313" key="7">
    <source>
        <dbReference type="EMBL" id="ERK38114.1"/>
    </source>
</evidence>
<dbReference type="PATRIC" id="fig|1115809.3.peg.2580"/>
<dbReference type="GO" id="GO:0003677">
    <property type="term" value="F:DNA binding"/>
    <property type="evidence" value="ECO:0007669"/>
    <property type="project" value="InterPro"/>
</dbReference>
<evidence type="ECO:0000259" key="6">
    <source>
        <dbReference type="Pfam" id="PF08281"/>
    </source>
</evidence>
<dbReference type="EMBL" id="AWEY01000044">
    <property type="protein sequence ID" value="ERK38114.1"/>
    <property type="molecule type" value="Genomic_DNA"/>
</dbReference>
<evidence type="ECO:0000313" key="8">
    <source>
        <dbReference type="Proteomes" id="UP000016648"/>
    </source>
</evidence>
<evidence type="ECO:0000256" key="4">
    <source>
        <dbReference type="ARBA" id="ARBA00023163"/>
    </source>
</evidence>
<protein>
    <submittedName>
        <fullName evidence="7">Sigma-70 region 2</fullName>
    </submittedName>
</protein>
<feature type="domain" description="RNA polymerase sigma-70 region 2" evidence="5">
    <location>
        <begin position="28"/>
        <end position="95"/>
    </location>
</feature>
<dbReference type="InterPro" id="IPR007627">
    <property type="entry name" value="RNA_pol_sigma70_r2"/>
</dbReference>
<evidence type="ECO:0000256" key="3">
    <source>
        <dbReference type="ARBA" id="ARBA00023082"/>
    </source>
</evidence>
<dbReference type="InterPro" id="IPR036388">
    <property type="entry name" value="WH-like_DNA-bd_sf"/>
</dbReference>
<feature type="domain" description="RNA polymerase sigma factor 70 region 4 type 2" evidence="6">
    <location>
        <begin position="126"/>
        <end position="175"/>
    </location>
</feature>
<comment type="similarity">
    <text evidence="1">Belongs to the sigma-70 factor family. ECF subfamily.</text>
</comment>
<comment type="caution">
    <text evidence="7">The sequence shown here is derived from an EMBL/GenBank/DDBJ whole genome shotgun (WGS) entry which is preliminary data.</text>
</comment>
<dbReference type="AlphaFoldDB" id="U2P340"/>
<dbReference type="InterPro" id="IPR013325">
    <property type="entry name" value="RNA_pol_sigma_r2"/>
</dbReference>
<dbReference type="Proteomes" id="UP000016648">
    <property type="component" value="Unassembled WGS sequence"/>
</dbReference>
<sequence>MINIFGKDQEQEIVRLFAKEDSRAMDALFAEYAGYLSAVAQRYVPREADMHDVLQESFIKIFTRIGDFEYRGKGSLRAWLTRVVVNEALHWLRSGRQLLFADTDLERMDLPEEPPPATDTLTDEGLARLIGRLPAGYRAVFNLYAVEGKSHKEIARLLDIKPDTSASQYHKAKNMLARMIREQRKKEERL</sequence>